<evidence type="ECO:0000256" key="1">
    <source>
        <dbReference type="SAM" id="SignalP"/>
    </source>
</evidence>
<protein>
    <recommendedName>
        <fullName evidence="4">DUF4835 family protein</fullName>
    </recommendedName>
</protein>
<dbReference type="AlphaFoldDB" id="A0A285MTZ6"/>
<evidence type="ECO:0000313" key="2">
    <source>
        <dbReference type="EMBL" id="SNZ00670.1"/>
    </source>
</evidence>
<feature type="chain" id="PRO_5012605870" description="DUF4835 family protein" evidence="1">
    <location>
        <begin position="20"/>
        <end position="296"/>
    </location>
</feature>
<proteinExistence type="predicted"/>
<dbReference type="InterPro" id="IPR032274">
    <property type="entry name" value="DUF4835"/>
</dbReference>
<keyword evidence="1" id="KW-0732">Signal</keyword>
<feature type="signal peptide" evidence="1">
    <location>
        <begin position="1"/>
        <end position="19"/>
    </location>
</feature>
<dbReference type="Proteomes" id="UP000219048">
    <property type="component" value="Unassembled WGS sequence"/>
</dbReference>
<evidence type="ECO:0000313" key="3">
    <source>
        <dbReference type="Proteomes" id="UP000219048"/>
    </source>
</evidence>
<gene>
    <name evidence="2" type="ORF">SAMN06265377_2495</name>
</gene>
<keyword evidence="3" id="KW-1185">Reference proteome</keyword>
<accession>A0A285MTZ6</accession>
<dbReference type="OrthoDB" id="9773381at2"/>
<name>A0A285MTZ6_9FLAO</name>
<dbReference type="Pfam" id="PF16119">
    <property type="entry name" value="DUF4835"/>
    <property type="match status" value="1"/>
</dbReference>
<organism evidence="2 3">
    <name type="scientific">Flagellimonas pacifica</name>
    <dbReference type="NCBI Taxonomy" id="1247520"/>
    <lineage>
        <taxon>Bacteria</taxon>
        <taxon>Pseudomonadati</taxon>
        <taxon>Bacteroidota</taxon>
        <taxon>Flavobacteriia</taxon>
        <taxon>Flavobacteriales</taxon>
        <taxon>Flavobacteriaceae</taxon>
        <taxon>Flagellimonas</taxon>
    </lineage>
</organism>
<reference evidence="3" key="1">
    <citation type="submission" date="2017-09" db="EMBL/GenBank/DDBJ databases">
        <authorList>
            <person name="Varghese N."/>
            <person name="Submissions S."/>
        </authorList>
    </citation>
    <scope>NUCLEOTIDE SEQUENCE [LARGE SCALE GENOMIC DNA]</scope>
    <source>
        <strain evidence="3">DSM 25885</strain>
    </source>
</reference>
<sequence length="296" mass="34578">MRKILLLILLLVFSQTFYAQELNCTITVNSDQVGQTNQQIFKTLERSLNDFVNKSKWTNRVYRENERVNARMFITVTQYESDRFEANIQIQSSRPVFNTSYESPVFNYKDDAFNFQYQEFQPLVFNENVFDSNLVGVITYYVYVILGLDADTFSLEGGDELYRKAQNIVTQAQGTNFSGWSQETGKRTRFELVDNLLSNSFREYRIAMYNYHRKGLDILGDNNSTGKQVIAGSMRLFETLIKRRPNAFLIQTFFDAKSEEIQNIFSDGPKVDIVKLKETLNRVAPFYSSTWNEIKY</sequence>
<evidence type="ECO:0008006" key="4">
    <source>
        <dbReference type="Google" id="ProtNLM"/>
    </source>
</evidence>
<dbReference type="EMBL" id="OBEH01000003">
    <property type="protein sequence ID" value="SNZ00670.1"/>
    <property type="molecule type" value="Genomic_DNA"/>
</dbReference>
<dbReference type="RefSeq" id="WP_097046106.1">
    <property type="nucleotide sequence ID" value="NZ_OBEH01000003.1"/>
</dbReference>